<protein>
    <recommendedName>
        <fullName evidence="13">Phenylalanine--tRNA ligase alpha subunit</fullName>
        <ecNumber evidence="13">6.1.1.20</ecNumber>
    </recommendedName>
    <alternativeName>
        <fullName evidence="13">Phenylalanyl-tRNA synthetase alpha subunit</fullName>
        <shortName evidence="13">PheRS</shortName>
    </alternativeName>
</protein>
<evidence type="ECO:0000256" key="2">
    <source>
        <dbReference type="ARBA" id="ARBA00010207"/>
    </source>
</evidence>
<dbReference type="EC" id="6.1.1.20" evidence="13"/>
<evidence type="ECO:0000256" key="6">
    <source>
        <dbReference type="ARBA" id="ARBA00022723"/>
    </source>
</evidence>
<keyword evidence="9 13" id="KW-0460">Magnesium</keyword>
<keyword evidence="7 13" id="KW-0547">Nucleotide-binding</keyword>
<evidence type="ECO:0000256" key="5">
    <source>
        <dbReference type="ARBA" id="ARBA00022598"/>
    </source>
</evidence>
<dbReference type="InterPro" id="IPR022911">
    <property type="entry name" value="Phe_tRNA_ligase_alpha1_bac"/>
</dbReference>
<comment type="subunit">
    <text evidence="3 13">Tetramer of two alpha and two beta subunits.</text>
</comment>
<comment type="catalytic activity">
    <reaction evidence="12 13">
        <text>tRNA(Phe) + L-phenylalanine + ATP = L-phenylalanyl-tRNA(Phe) + AMP + diphosphate + H(+)</text>
        <dbReference type="Rhea" id="RHEA:19413"/>
        <dbReference type="Rhea" id="RHEA-COMP:9668"/>
        <dbReference type="Rhea" id="RHEA-COMP:9699"/>
        <dbReference type="ChEBI" id="CHEBI:15378"/>
        <dbReference type="ChEBI" id="CHEBI:30616"/>
        <dbReference type="ChEBI" id="CHEBI:33019"/>
        <dbReference type="ChEBI" id="CHEBI:58095"/>
        <dbReference type="ChEBI" id="CHEBI:78442"/>
        <dbReference type="ChEBI" id="CHEBI:78531"/>
        <dbReference type="ChEBI" id="CHEBI:456215"/>
        <dbReference type="EC" id="6.1.1.20"/>
    </reaction>
</comment>
<evidence type="ECO:0000256" key="3">
    <source>
        <dbReference type="ARBA" id="ARBA00011209"/>
    </source>
</evidence>
<feature type="domain" description="Aminoacyl-transfer RNA synthetases class-II family profile" evidence="15">
    <location>
        <begin position="149"/>
        <end position="394"/>
    </location>
</feature>
<evidence type="ECO:0000256" key="13">
    <source>
        <dbReference type="HAMAP-Rule" id="MF_00281"/>
    </source>
</evidence>
<dbReference type="AlphaFoldDB" id="A4E9R8"/>
<comment type="similarity">
    <text evidence="2 13">Belongs to the class-II aminoacyl-tRNA synthetase family. Phe-tRNA synthetase alpha subunit type 1 subfamily.</text>
</comment>
<dbReference type="NCBIfam" id="TIGR00468">
    <property type="entry name" value="pheS"/>
    <property type="match status" value="1"/>
</dbReference>
<dbReference type="Proteomes" id="UP000002979">
    <property type="component" value="Unassembled WGS sequence"/>
</dbReference>
<evidence type="ECO:0000256" key="14">
    <source>
        <dbReference type="SAM" id="MobiDB-lite"/>
    </source>
</evidence>
<dbReference type="InterPro" id="IPR002319">
    <property type="entry name" value="Phenylalanyl-tRNA_Synthase"/>
</dbReference>
<keyword evidence="10 13" id="KW-0648">Protein biosynthesis</keyword>
<evidence type="ECO:0000256" key="4">
    <source>
        <dbReference type="ARBA" id="ARBA00022490"/>
    </source>
</evidence>
<dbReference type="Pfam" id="PF01409">
    <property type="entry name" value="tRNA-synt_2d"/>
    <property type="match status" value="1"/>
</dbReference>
<evidence type="ECO:0000259" key="15">
    <source>
        <dbReference type="PROSITE" id="PS50862"/>
    </source>
</evidence>
<organism evidence="16 17">
    <name type="scientific">Collinsella aerofaciens (strain ATCC 25986 / DSM 3979 / JCM 10188 / KCTC 3647 / NCTC 11838 / VPI 1003)</name>
    <dbReference type="NCBI Taxonomy" id="411903"/>
    <lineage>
        <taxon>Bacteria</taxon>
        <taxon>Bacillati</taxon>
        <taxon>Actinomycetota</taxon>
        <taxon>Coriobacteriia</taxon>
        <taxon>Coriobacteriales</taxon>
        <taxon>Coriobacteriaceae</taxon>
        <taxon>Collinsella</taxon>
    </lineage>
</organism>
<keyword evidence="4 13" id="KW-0963">Cytoplasm</keyword>
<dbReference type="EMBL" id="AAVN02000004">
    <property type="protein sequence ID" value="EBA39586.1"/>
    <property type="molecule type" value="Genomic_DNA"/>
</dbReference>
<keyword evidence="8 13" id="KW-0067">ATP-binding</keyword>
<comment type="subcellular location">
    <subcellularLocation>
        <location evidence="1 13">Cytoplasm</location>
    </subcellularLocation>
</comment>
<dbReference type="PANTHER" id="PTHR11538">
    <property type="entry name" value="PHENYLALANYL-TRNA SYNTHETASE"/>
    <property type="match status" value="1"/>
</dbReference>
<reference evidence="16 17" key="1">
    <citation type="submission" date="2007-01" db="EMBL/GenBank/DDBJ databases">
        <title>Draft genome sequence of Collinsella aerofaciens (ATCC 25986).</title>
        <authorList>
            <person name="Sudarsanam P."/>
            <person name="Ley R."/>
            <person name="Guruge J."/>
            <person name="Turnbaugh P.J."/>
            <person name="Mahowald M."/>
            <person name="Liep D."/>
            <person name="Gordon J."/>
        </authorList>
    </citation>
    <scope>NUCLEOTIDE SEQUENCE [LARGE SCALE GENOMIC DNA]</scope>
    <source>
        <strain evidence="17">ATCC 25986 / DSM 3979 / JCM 10188 / KCTC 3647 / NCTC 11838 / VPI 1003</strain>
    </source>
</reference>
<reference evidence="16 17" key="2">
    <citation type="submission" date="2007-04" db="EMBL/GenBank/DDBJ databases">
        <authorList>
            <person name="Fulton L."/>
            <person name="Clifton S."/>
            <person name="Fulton B."/>
            <person name="Xu J."/>
            <person name="Minx P."/>
            <person name="Mardis E.R."/>
            <person name="Wilson R.K."/>
        </authorList>
    </citation>
    <scope>NUCLEOTIDE SEQUENCE [LARGE SCALE GENOMIC DNA]</scope>
    <source>
        <strain evidence="17">ATCC 25986 / DSM 3979 / JCM 10188 / KCTC 3647 / NCTC 11838 / VPI 1003</strain>
    </source>
</reference>
<dbReference type="InterPro" id="IPR004188">
    <property type="entry name" value="Phe-tRNA_ligase_II_N"/>
</dbReference>
<evidence type="ECO:0000256" key="9">
    <source>
        <dbReference type="ARBA" id="ARBA00022842"/>
    </source>
</evidence>
<comment type="caution">
    <text evidence="16">The sequence shown here is derived from an EMBL/GenBank/DDBJ whole genome shotgun (WGS) entry which is preliminary data.</text>
</comment>
<evidence type="ECO:0000313" key="16">
    <source>
        <dbReference type="EMBL" id="EBA39586.1"/>
    </source>
</evidence>
<dbReference type="InterPro" id="IPR045864">
    <property type="entry name" value="aa-tRNA-synth_II/BPL/LPL"/>
</dbReference>
<evidence type="ECO:0000256" key="12">
    <source>
        <dbReference type="ARBA" id="ARBA00049255"/>
    </source>
</evidence>
<dbReference type="SUPFAM" id="SSF46589">
    <property type="entry name" value="tRNA-binding arm"/>
    <property type="match status" value="1"/>
</dbReference>
<sequence length="395" mass="43893">MHMPEGGFLLPNRAAHPQHREASAVPERGCARDEREDMSLIDDLVKLEEEAKELVAGADDAAKLEAARVELLGRKGRITGLMRMMGKLAPEDRPVMGKRANEMRQLIEGMLDERTTEMKAAALKHALEHEAVDITLPGIRPQIGHQHLIKQIIEEAEDIFCGIGYTVESGPMVDTSYYNFTALNAPMDHPSRSARDTFYVVDNNPGSVAHPEAHAHGESDVLLRTQTSGVQIHTMESQKPPIYMICPGTVYRPDTADACHLPQFNQIEGLVVDEGITFGDLKGTLDYFVKCMFGEDRKTRYRPHFFPFTEPSCEVDVSCHVCGGKGCNFCKHSGWIEILGCGMVDPNVLINCGIDPEKYTGFAFGIGAERVAALRYDLPDLRTLMTGDMRFLNQF</sequence>
<evidence type="ECO:0000256" key="7">
    <source>
        <dbReference type="ARBA" id="ARBA00022741"/>
    </source>
</evidence>
<keyword evidence="5 13" id="KW-0436">Ligase</keyword>
<accession>A4E9R8</accession>
<dbReference type="PROSITE" id="PS50862">
    <property type="entry name" value="AA_TRNA_LIGASE_II"/>
    <property type="match status" value="1"/>
</dbReference>
<name>A4E9R8_COLAA</name>
<dbReference type="CDD" id="cd00496">
    <property type="entry name" value="PheRS_alpha_core"/>
    <property type="match status" value="1"/>
</dbReference>
<dbReference type="GO" id="GO:0004826">
    <property type="term" value="F:phenylalanine-tRNA ligase activity"/>
    <property type="evidence" value="ECO:0007669"/>
    <property type="project" value="UniProtKB-UniRule"/>
</dbReference>
<evidence type="ECO:0000256" key="11">
    <source>
        <dbReference type="ARBA" id="ARBA00023146"/>
    </source>
</evidence>
<dbReference type="GO" id="GO:0005524">
    <property type="term" value="F:ATP binding"/>
    <property type="evidence" value="ECO:0007669"/>
    <property type="project" value="UniProtKB-UniRule"/>
</dbReference>
<dbReference type="InterPro" id="IPR010978">
    <property type="entry name" value="tRNA-bd_arm"/>
</dbReference>
<dbReference type="SUPFAM" id="SSF55681">
    <property type="entry name" value="Class II aaRS and biotin synthetases"/>
    <property type="match status" value="1"/>
</dbReference>
<dbReference type="InterPro" id="IPR004529">
    <property type="entry name" value="Phe-tRNA-synth_IIc_asu"/>
</dbReference>
<keyword evidence="6 13" id="KW-0479">Metal-binding</keyword>
<dbReference type="GO" id="GO:0005737">
    <property type="term" value="C:cytoplasm"/>
    <property type="evidence" value="ECO:0007669"/>
    <property type="project" value="UniProtKB-SubCell"/>
</dbReference>
<dbReference type="FunFam" id="3.30.930.10:FF:000003">
    <property type="entry name" value="Phenylalanine--tRNA ligase alpha subunit"/>
    <property type="match status" value="1"/>
</dbReference>
<evidence type="ECO:0000256" key="10">
    <source>
        <dbReference type="ARBA" id="ARBA00022917"/>
    </source>
</evidence>
<evidence type="ECO:0000256" key="1">
    <source>
        <dbReference type="ARBA" id="ARBA00004496"/>
    </source>
</evidence>
<dbReference type="HAMAP" id="MF_00281">
    <property type="entry name" value="Phe_tRNA_synth_alpha1"/>
    <property type="match status" value="1"/>
</dbReference>
<dbReference type="InterPro" id="IPR006195">
    <property type="entry name" value="aa-tRNA-synth_II"/>
</dbReference>
<dbReference type="GO" id="GO:0000049">
    <property type="term" value="F:tRNA binding"/>
    <property type="evidence" value="ECO:0007669"/>
    <property type="project" value="InterPro"/>
</dbReference>
<feature type="binding site" evidence="13">
    <location>
        <position position="310"/>
    </location>
    <ligand>
        <name>Mg(2+)</name>
        <dbReference type="ChEBI" id="CHEBI:18420"/>
        <note>shared with beta subunit</note>
    </ligand>
</feature>
<dbReference type="Gene3D" id="3.30.930.10">
    <property type="entry name" value="Bira Bifunctional Protein, Domain 2"/>
    <property type="match status" value="1"/>
</dbReference>
<evidence type="ECO:0000313" key="17">
    <source>
        <dbReference type="Proteomes" id="UP000002979"/>
    </source>
</evidence>
<keyword evidence="11 13" id="KW-0030">Aminoacyl-tRNA synthetase</keyword>
<dbReference type="PANTHER" id="PTHR11538:SF41">
    <property type="entry name" value="PHENYLALANINE--TRNA LIGASE, MITOCHONDRIAL"/>
    <property type="match status" value="1"/>
</dbReference>
<evidence type="ECO:0000256" key="8">
    <source>
        <dbReference type="ARBA" id="ARBA00022840"/>
    </source>
</evidence>
<gene>
    <name evidence="13 16" type="primary">pheS</name>
    <name evidence="16" type="ORF">COLAER_01171</name>
</gene>
<dbReference type="GO" id="GO:0006432">
    <property type="term" value="P:phenylalanyl-tRNA aminoacylation"/>
    <property type="evidence" value="ECO:0007669"/>
    <property type="project" value="UniProtKB-UniRule"/>
</dbReference>
<dbReference type="GO" id="GO:0000287">
    <property type="term" value="F:magnesium ion binding"/>
    <property type="evidence" value="ECO:0007669"/>
    <property type="project" value="UniProtKB-UniRule"/>
</dbReference>
<comment type="cofactor">
    <cofactor evidence="13">
        <name>Mg(2+)</name>
        <dbReference type="ChEBI" id="CHEBI:18420"/>
    </cofactor>
    <text evidence="13">Binds 2 magnesium ions per tetramer.</text>
</comment>
<dbReference type="Pfam" id="PF02912">
    <property type="entry name" value="Phe_tRNA-synt_N"/>
    <property type="match status" value="1"/>
</dbReference>
<feature type="region of interest" description="Disordered" evidence="14">
    <location>
        <begin position="1"/>
        <end position="30"/>
    </location>
</feature>
<proteinExistence type="inferred from homology"/>